<keyword evidence="3" id="KW-0472">Membrane</keyword>
<keyword evidence="5" id="KW-0449">Lipoprotein</keyword>
<dbReference type="GO" id="GO:0030288">
    <property type="term" value="C:outer membrane-bounded periplasmic space"/>
    <property type="evidence" value="ECO:0007669"/>
    <property type="project" value="InterPro"/>
</dbReference>
<dbReference type="EMBL" id="JACIDO010000001">
    <property type="protein sequence ID" value="MBB3934457.1"/>
    <property type="molecule type" value="Genomic_DNA"/>
</dbReference>
<gene>
    <name evidence="8" type="ORF">GGR05_000568</name>
</gene>
<dbReference type="Proteomes" id="UP000531216">
    <property type="component" value="Unassembled WGS sequence"/>
</dbReference>
<keyword evidence="9" id="KW-1185">Reference proteome</keyword>
<keyword evidence="4" id="KW-0564">Palmitate</keyword>
<dbReference type="Pfam" id="PF03783">
    <property type="entry name" value="CsgG"/>
    <property type="match status" value="1"/>
</dbReference>
<accession>A0A7W6FTY2</accession>
<keyword evidence="2 7" id="KW-0732">Signal</keyword>
<dbReference type="AlphaFoldDB" id="A0A7W6FTY2"/>
<evidence type="ECO:0000313" key="9">
    <source>
        <dbReference type="Proteomes" id="UP000531216"/>
    </source>
</evidence>
<evidence type="ECO:0000256" key="4">
    <source>
        <dbReference type="ARBA" id="ARBA00023139"/>
    </source>
</evidence>
<name>A0A7W6FTY2_9HYPH</name>
<dbReference type="InterPro" id="IPR005534">
    <property type="entry name" value="Curli_assmbl/transp-comp_CsgG"/>
</dbReference>
<comment type="caution">
    <text evidence="8">The sequence shown here is derived from an EMBL/GenBank/DDBJ whole genome shotgun (WGS) entry which is preliminary data.</text>
</comment>
<protein>
    <submittedName>
        <fullName evidence="8">Curli production assembly/transport component CsgG/holdfast attachment protein HfaB</fullName>
    </submittedName>
</protein>
<dbReference type="Gene3D" id="3.40.50.10610">
    <property type="entry name" value="ABC-type transport auxiliary lipoprotein component"/>
    <property type="match status" value="2"/>
</dbReference>
<evidence type="ECO:0000256" key="7">
    <source>
        <dbReference type="SAM" id="SignalP"/>
    </source>
</evidence>
<proteinExistence type="predicted"/>
<evidence type="ECO:0000256" key="1">
    <source>
        <dbReference type="ARBA" id="ARBA00022475"/>
    </source>
</evidence>
<reference evidence="8 9" key="1">
    <citation type="submission" date="2020-08" db="EMBL/GenBank/DDBJ databases">
        <title>Genomic Encyclopedia of Type Strains, Phase IV (KMG-IV): sequencing the most valuable type-strain genomes for metagenomic binning, comparative biology and taxonomic classification.</title>
        <authorList>
            <person name="Goeker M."/>
        </authorList>
    </citation>
    <scope>NUCLEOTIDE SEQUENCE [LARGE SCALE GENOMIC DNA]</scope>
    <source>
        <strain evidence="8 9">DSM 25024</strain>
    </source>
</reference>
<feature type="chain" id="PRO_5030651413" evidence="7">
    <location>
        <begin position="25"/>
        <end position="381"/>
    </location>
</feature>
<dbReference type="RefSeq" id="WP_090958296.1">
    <property type="nucleotide sequence ID" value="NZ_FOOA01000001.1"/>
</dbReference>
<feature type="region of interest" description="Disordered" evidence="6">
    <location>
        <begin position="288"/>
        <end position="334"/>
    </location>
</feature>
<organism evidence="8 9">
    <name type="scientific">Aureimonas phyllosphaerae</name>
    <dbReference type="NCBI Taxonomy" id="1166078"/>
    <lineage>
        <taxon>Bacteria</taxon>
        <taxon>Pseudomonadati</taxon>
        <taxon>Pseudomonadota</taxon>
        <taxon>Alphaproteobacteria</taxon>
        <taxon>Hyphomicrobiales</taxon>
        <taxon>Aurantimonadaceae</taxon>
        <taxon>Aureimonas</taxon>
    </lineage>
</organism>
<feature type="compositionally biased region" description="Pro residues" evidence="6">
    <location>
        <begin position="295"/>
        <end position="304"/>
    </location>
</feature>
<evidence type="ECO:0000256" key="6">
    <source>
        <dbReference type="SAM" id="MobiDB-lite"/>
    </source>
</evidence>
<evidence type="ECO:0000313" key="8">
    <source>
        <dbReference type="EMBL" id="MBB3934457.1"/>
    </source>
</evidence>
<feature type="region of interest" description="Disordered" evidence="6">
    <location>
        <begin position="362"/>
        <end position="381"/>
    </location>
</feature>
<sequence length="381" mass="40166">MISGKFRFAALVSAALTLSNCASVQHEQIAPGEAPVVVGPAVRSNVTPYNEALACLGDEIRSSSRRKLGVAVGDIKDYTGKYNQNEGAAITQGGALMVYSAIGKMNDAVTLHERFDTRVAEAELIYLDRRQLGDGQQYPLGPNGALVPYKPYFGGSIRASDYFIIGGITELNYNISSGGVEANVNLVGPKARVYTLNIAVDLRIVSTETLVVSHTVSMSKQITGYEVGFGIFRFFGSDLFDINLGAKNQEPLQFGVRTTLEAATIELLARTTNVSPYACLETGPKDDLRIVSKTPPTPRLPPPVRRAAVSSGVTRTTGTLPPPQAARPAVTLASPTAAATGPAAALSGPSTQAALARESLLETPGAPAQVRPTTPGVFGQY</sequence>
<dbReference type="PANTHER" id="PTHR41164">
    <property type="entry name" value="CURLI PRODUCTION ASSEMBLY/TRANSPORT COMPONENT CSGG"/>
    <property type="match status" value="1"/>
</dbReference>
<evidence type="ECO:0000256" key="3">
    <source>
        <dbReference type="ARBA" id="ARBA00023136"/>
    </source>
</evidence>
<evidence type="ECO:0000256" key="5">
    <source>
        <dbReference type="ARBA" id="ARBA00023288"/>
    </source>
</evidence>
<dbReference type="PANTHER" id="PTHR41164:SF1">
    <property type="entry name" value="CURLI PRODUCTION ASSEMBLY_TRANSPORT COMPONENT CSGG"/>
    <property type="match status" value="1"/>
</dbReference>
<dbReference type="OrthoDB" id="8832648at2"/>
<feature type="signal peptide" evidence="7">
    <location>
        <begin position="1"/>
        <end position="24"/>
    </location>
</feature>
<evidence type="ECO:0000256" key="2">
    <source>
        <dbReference type="ARBA" id="ARBA00022729"/>
    </source>
</evidence>
<keyword evidence="1" id="KW-1003">Cell membrane</keyword>